<organism evidence="2 3">
    <name type="scientific">Nephila pilipes</name>
    <name type="common">Giant wood spider</name>
    <name type="synonym">Nephila maculata</name>
    <dbReference type="NCBI Taxonomy" id="299642"/>
    <lineage>
        <taxon>Eukaryota</taxon>
        <taxon>Metazoa</taxon>
        <taxon>Ecdysozoa</taxon>
        <taxon>Arthropoda</taxon>
        <taxon>Chelicerata</taxon>
        <taxon>Arachnida</taxon>
        <taxon>Araneae</taxon>
        <taxon>Araneomorphae</taxon>
        <taxon>Entelegynae</taxon>
        <taxon>Araneoidea</taxon>
        <taxon>Nephilidae</taxon>
        <taxon>Nephila</taxon>
    </lineage>
</organism>
<feature type="region of interest" description="Disordered" evidence="1">
    <location>
        <begin position="64"/>
        <end position="87"/>
    </location>
</feature>
<sequence>MVSSIIFKKQEAPVHLAIHKQLSYSIQKELPLTAKKLLHHLSSIQEAASPVSHPSAIIYSKKPVSQPSIYSKKPVSQPSTYSKKPAS</sequence>
<keyword evidence="3" id="KW-1185">Reference proteome</keyword>
<dbReference type="Proteomes" id="UP000887013">
    <property type="component" value="Unassembled WGS sequence"/>
</dbReference>
<gene>
    <name evidence="2" type="ORF">NPIL_262161</name>
</gene>
<accession>A0A8X6NW28</accession>
<feature type="non-terminal residue" evidence="2">
    <location>
        <position position="87"/>
    </location>
</feature>
<evidence type="ECO:0000256" key="1">
    <source>
        <dbReference type="SAM" id="MobiDB-lite"/>
    </source>
</evidence>
<dbReference type="EMBL" id="BMAW01062542">
    <property type="protein sequence ID" value="GFT36281.1"/>
    <property type="molecule type" value="Genomic_DNA"/>
</dbReference>
<proteinExistence type="predicted"/>
<evidence type="ECO:0000313" key="3">
    <source>
        <dbReference type="Proteomes" id="UP000887013"/>
    </source>
</evidence>
<name>A0A8X6NW28_NEPPI</name>
<comment type="caution">
    <text evidence="2">The sequence shown here is derived from an EMBL/GenBank/DDBJ whole genome shotgun (WGS) entry which is preliminary data.</text>
</comment>
<dbReference type="AlphaFoldDB" id="A0A8X6NW28"/>
<protein>
    <submittedName>
        <fullName evidence="2">Uncharacterized protein</fullName>
    </submittedName>
</protein>
<reference evidence="2" key="1">
    <citation type="submission" date="2020-08" db="EMBL/GenBank/DDBJ databases">
        <title>Multicomponent nature underlies the extraordinary mechanical properties of spider dragline silk.</title>
        <authorList>
            <person name="Kono N."/>
            <person name="Nakamura H."/>
            <person name="Mori M."/>
            <person name="Yoshida Y."/>
            <person name="Ohtoshi R."/>
            <person name="Malay A.D."/>
            <person name="Moran D.A.P."/>
            <person name="Tomita M."/>
            <person name="Numata K."/>
            <person name="Arakawa K."/>
        </authorList>
    </citation>
    <scope>NUCLEOTIDE SEQUENCE</scope>
</reference>
<evidence type="ECO:0000313" key="2">
    <source>
        <dbReference type="EMBL" id="GFT36281.1"/>
    </source>
</evidence>